<sequence length="117" mass="12396">KSVFIGYPQGYKGWKFYNPTTKRTIISEHADFNECYFLATGKPPNNPGALLPPPVPPADTGYHPPHISDDGEPESLQVPAPGGENGLPAAPLGPAVHPDVPVPLEDKPGVLDQNPAP</sequence>
<accession>A0A0D0BPC1</accession>
<protein>
    <recommendedName>
        <fullName evidence="2">Retroviral polymerase SH3-like domain-containing protein</fullName>
    </recommendedName>
</protein>
<dbReference type="OrthoDB" id="3243429at2759"/>
<gene>
    <name evidence="3" type="ORF">PAXRUDRAFT_57073</name>
</gene>
<feature type="domain" description="Retroviral polymerase SH3-like" evidence="2">
    <location>
        <begin position="1"/>
        <end position="35"/>
    </location>
</feature>
<dbReference type="EMBL" id="KN829809">
    <property type="protein sequence ID" value="KIK73382.1"/>
    <property type="molecule type" value="Genomic_DNA"/>
</dbReference>
<evidence type="ECO:0000313" key="3">
    <source>
        <dbReference type="EMBL" id="KIK73382.1"/>
    </source>
</evidence>
<feature type="compositionally biased region" description="Pro residues" evidence="1">
    <location>
        <begin position="44"/>
        <end position="57"/>
    </location>
</feature>
<feature type="region of interest" description="Disordered" evidence="1">
    <location>
        <begin position="43"/>
        <end position="117"/>
    </location>
</feature>
<proteinExistence type="predicted"/>
<dbReference type="AlphaFoldDB" id="A0A0D0BPC1"/>
<dbReference type="HOGENOM" id="CLU_2256559_0_0_1"/>
<dbReference type="Proteomes" id="UP000054538">
    <property type="component" value="Unassembled WGS sequence"/>
</dbReference>
<evidence type="ECO:0000259" key="2">
    <source>
        <dbReference type="Pfam" id="PF25597"/>
    </source>
</evidence>
<reference evidence="3 4" key="1">
    <citation type="submission" date="2014-04" db="EMBL/GenBank/DDBJ databases">
        <authorList>
            <consortium name="DOE Joint Genome Institute"/>
            <person name="Kuo A."/>
            <person name="Kohler A."/>
            <person name="Jargeat P."/>
            <person name="Nagy L.G."/>
            <person name="Floudas D."/>
            <person name="Copeland A."/>
            <person name="Barry K.W."/>
            <person name="Cichocki N."/>
            <person name="Veneault-Fourrey C."/>
            <person name="LaButti K."/>
            <person name="Lindquist E.A."/>
            <person name="Lipzen A."/>
            <person name="Lundell T."/>
            <person name="Morin E."/>
            <person name="Murat C."/>
            <person name="Sun H."/>
            <person name="Tunlid A."/>
            <person name="Henrissat B."/>
            <person name="Grigoriev I.V."/>
            <person name="Hibbett D.S."/>
            <person name="Martin F."/>
            <person name="Nordberg H.P."/>
            <person name="Cantor M.N."/>
            <person name="Hua S.X."/>
        </authorList>
    </citation>
    <scope>NUCLEOTIDE SEQUENCE [LARGE SCALE GENOMIC DNA]</scope>
    <source>
        <strain evidence="3 4">Ve08.2h10</strain>
    </source>
</reference>
<dbReference type="InParanoid" id="A0A0D0BPC1"/>
<name>A0A0D0BPC1_9AGAM</name>
<dbReference type="Pfam" id="PF25597">
    <property type="entry name" value="SH3_retrovirus"/>
    <property type="match status" value="1"/>
</dbReference>
<dbReference type="InterPro" id="IPR057670">
    <property type="entry name" value="SH3_retrovirus"/>
</dbReference>
<evidence type="ECO:0000313" key="4">
    <source>
        <dbReference type="Proteomes" id="UP000054538"/>
    </source>
</evidence>
<reference evidence="4" key="2">
    <citation type="submission" date="2015-01" db="EMBL/GenBank/DDBJ databases">
        <title>Evolutionary Origins and Diversification of the Mycorrhizal Mutualists.</title>
        <authorList>
            <consortium name="DOE Joint Genome Institute"/>
            <consortium name="Mycorrhizal Genomics Consortium"/>
            <person name="Kohler A."/>
            <person name="Kuo A."/>
            <person name="Nagy L.G."/>
            <person name="Floudas D."/>
            <person name="Copeland A."/>
            <person name="Barry K.W."/>
            <person name="Cichocki N."/>
            <person name="Veneault-Fourrey C."/>
            <person name="LaButti K."/>
            <person name="Lindquist E.A."/>
            <person name="Lipzen A."/>
            <person name="Lundell T."/>
            <person name="Morin E."/>
            <person name="Murat C."/>
            <person name="Riley R."/>
            <person name="Ohm R."/>
            <person name="Sun H."/>
            <person name="Tunlid A."/>
            <person name="Henrissat B."/>
            <person name="Grigoriev I.V."/>
            <person name="Hibbett D.S."/>
            <person name="Martin F."/>
        </authorList>
    </citation>
    <scope>NUCLEOTIDE SEQUENCE [LARGE SCALE GENOMIC DNA]</scope>
    <source>
        <strain evidence="4">Ve08.2h10</strain>
    </source>
</reference>
<keyword evidence="4" id="KW-1185">Reference proteome</keyword>
<evidence type="ECO:0000256" key="1">
    <source>
        <dbReference type="SAM" id="MobiDB-lite"/>
    </source>
</evidence>
<organism evidence="3 4">
    <name type="scientific">Paxillus rubicundulus Ve08.2h10</name>
    <dbReference type="NCBI Taxonomy" id="930991"/>
    <lineage>
        <taxon>Eukaryota</taxon>
        <taxon>Fungi</taxon>
        <taxon>Dikarya</taxon>
        <taxon>Basidiomycota</taxon>
        <taxon>Agaricomycotina</taxon>
        <taxon>Agaricomycetes</taxon>
        <taxon>Agaricomycetidae</taxon>
        <taxon>Boletales</taxon>
        <taxon>Paxilineae</taxon>
        <taxon>Paxillaceae</taxon>
        <taxon>Paxillus</taxon>
    </lineage>
</organism>
<feature type="non-terminal residue" evidence="3">
    <location>
        <position position="117"/>
    </location>
</feature>
<feature type="non-terminal residue" evidence="3">
    <location>
        <position position="1"/>
    </location>
</feature>